<dbReference type="PROSITE" id="PS50937">
    <property type="entry name" value="HTH_MERR_2"/>
    <property type="match status" value="1"/>
</dbReference>
<dbReference type="GO" id="GO:0046872">
    <property type="term" value="F:metal ion binding"/>
    <property type="evidence" value="ECO:0007669"/>
    <property type="project" value="InterPro"/>
</dbReference>
<dbReference type="InterPro" id="IPR036724">
    <property type="entry name" value="Cobalamin-bd_sf"/>
</dbReference>
<comment type="caution">
    <text evidence="6">The sequence shown here is derived from an EMBL/GenBank/DDBJ whole genome shotgun (WGS) entry which is preliminary data.</text>
</comment>
<dbReference type="GO" id="GO:0003677">
    <property type="term" value="F:DNA binding"/>
    <property type="evidence" value="ECO:0007669"/>
    <property type="project" value="UniProtKB-KW"/>
</dbReference>
<evidence type="ECO:0000256" key="1">
    <source>
        <dbReference type="ARBA" id="ARBA00023015"/>
    </source>
</evidence>
<keyword evidence="3" id="KW-0804">Transcription</keyword>
<dbReference type="AlphaFoldDB" id="A0A2M8QBX3"/>
<reference evidence="6 7" key="1">
    <citation type="submission" date="2017-11" db="EMBL/GenBank/DDBJ databases">
        <title>Evolution of Phototrophy in the Chloroflexi Phylum Driven by Horizontal Gene Transfer.</title>
        <authorList>
            <person name="Ward L.M."/>
            <person name="Hemp J."/>
            <person name="Shih P.M."/>
            <person name="Mcglynn S.E."/>
            <person name="Fischer W."/>
        </authorList>
    </citation>
    <scope>NUCLEOTIDE SEQUENCE [LARGE SCALE GENOMIC DNA]</scope>
    <source>
        <strain evidence="6">JP3_7</strain>
    </source>
</reference>
<feature type="domain" description="HTH merR-type" evidence="4">
    <location>
        <begin position="10"/>
        <end position="79"/>
    </location>
</feature>
<dbReference type="InterPro" id="IPR036594">
    <property type="entry name" value="Meth_synthase_dom"/>
</dbReference>
<dbReference type="InterPro" id="IPR003759">
    <property type="entry name" value="Cbl-bd_cap"/>
</dbReference>
<dbReference type="PANTHER" id="PTHR30204">
    <property type="entry name" value="REDOX-CYCLING DRUG-SENSING TRANSCRIPTIONAL ACTIVATOR SOXR"/>
    <property type="match status" value="1"/>
</dbReference>
<dbReference type="SMART" id="SM00422">
    <property type="entry name" value="HTH_MERR"/>
    <property type="match status" value="1"/>
</dbReference>
<evidence type="ECO:0000259" key="4">
    <source>
        <dbReference type="PROSITE" id="PS50937"/>
    </source>
</evidence>
<dbReference type="GO" id="GO:0031419">
    <property type="term" value="F:cobalamin binding"/>
    <property type="evidence" value="ECO:0007669"/>
    <property type="project" value="InterPro"/>
</dbReference>
<keyword evidence="1" id="KW-0805">Transcription regulation</keyword>
<protein>
    <recommendedName>
        <fullName evidence="8">MerR family transcriptional regulator</fullName>
    </recommendedName>
</protein>
<keyword evidence="2" id="KW-0238">DNA-binding</keyword>
<dbReference type="Pfam" id="PF02310">
    <property type="entry name" value="B12-binding"/>
    <property type="match status" value="1"/>
</dbReference>
<dbReference type="SUPFAM" id="SSF46955">
    <property type="entry name" value="Putative DNA-binding domain"/>
    <property type="match status" value="1"/>
</dbReference>
<dbReference type="PANTHER" id="PTHR30204:SF67">
    <property type="entry name" value="HTH-TYPE TRANSCRIPTIONAL REGULATOR MLRA-RELATED"/>
    <property type="match status" value="1"/>
</dbReference>
<name>A0A2M8QBX3_9CHLR</name>
<dbReference type="Pfam" id="PF13411">
    <property type="entry name" value="MerR_1"/>
    <property type="match status" value="1"/>
</dbReference>
<sequence length="446" mass="49058">MFAQYSDEPVYNVKAVSHQTGVGAATLRAWERRYGVPSPPRTDSGYRLYSARDIAIIRWLKSQIENGMSISQAVHLLHSLEAQSTDGRAGEPMTRLPSPDAPASYQRLQDEILAGAAEFDEARVESVLAEAFSLFPVEDVCLHLIQPTLVTLGEQWHRGEINISVEHFVTNIMRRKLSALMSASPPASRAGRIVSGCAPGEYHELGILMISLFLRRRGYEVVYLGQNIAAARFQEMLMKVQPNLLMLSASGLIAAANLLEVVEGLRHHSAQFGTTIAFGGRLFNQVPPLRRRVPGVYVGKDAQVATRRAVELIADPSAAMALPTNYTPVDAETLEALAVLRRHRAEIIAVATRVIQNDVEQELEPPLLDANETLLQIVESALRFGEPAILGDRANWLWDALPPDGISSVQLQRVAQALAEGAETVLYSPQLDRLQPYFQALQGAFD</sequence>
<feature type="domain" description="B12-binding" evidence="5">
    <location>
        <begin position="190"/>
        <end position="323"/>
    </location>
</feature>
<dbReference type="InterPro" id="IPR047057">
    <property type="entry name" value="MerR_fam"/>
</dbReference>
<dbReference type="EMBL" id="PGTN01000056">
    <property type="protein sequence ID" value="PJF47292.1"/>
    <property type="molecule type" value="Genomic_DNA"/>
</dbReference>
<dbReference type="InterPro" id="IPR000551">
    <property type="entry name" value="MerR-type_HTH_dom"/>
</dbReference>
<dbReference type="GO" id="GO:0003700">
    <property type="term" value="F:DNA-binding transcription factor activity"/>
    <property type="evidence" value="ECO:0007669"/>
    <property type="project" value="InterPro"/>
</dbReference>
<dbReference type="Proteomes" id="UP000230790">
    <property type="component" value="Unassembled WGS sequence"/>
</dbReference>
<gene>
    <name evidence="6" type="ORF">CUN48_09365</name>
</gene>
<dbReference type="CDD" id="cd01104">
    <property type="entry name" value="HTH_MlrA-CarA"/>
    <property type="match status" value="1"/>
</dbReference>
<proteinExistence type="predicted"/>
<evidence type="ECO:0008006" key="8">
    <source>
        <dbReference type="Google" id="ProtNLM"/>
    </source>
</evidence>
<evidence type="ECO:0000313" key="7">
    <source>
        <dbReference type="Proteomes" id="UP000230790"/>
    </source>
</evidence>
<dbReference type="Gene3D" id="1.10.1240.10">
    <property type="entry name" value="Methionine synthase domain"/>
    <property type="match status" value="1"/>
</dbReference>
<organism evidence="6 7">
    <name type="scientific">Candidatus Thermofonsia Clade 3 bacterium</name>
    <dbReference type="NCBI Taxonomy" id="2364212"/>
    <lineage>
        <taxon>Bacteria</taxon>
        <taxon>Bacillati</taxon>
        <taxon>Chloroflexota</taxon>
        <taxon>Candidatus Thermofontia</taxon>
        <taxon>Candidatus Thermofonsia Clade 3</taxon>
    </lineage>
</organism>
<evidence type="ECO:0000256" key="3">
    <source>
        <dbReference type="ARBA" id="ARBA00023163"/>
    </source>
</evidence>
<dbReference type="Gene3D" id="1.10.1660.10">
    <property type="match status" value="1"/>
</dbReference>
<dbReference type="InterPro" id="IPR009061">
    <property type="entry name" value="DNA-bd_dom_put_sf"/>
</dbReference>
<evidence type="ECO:0000313" key="6">
    <source>
        <dbReference type="EMBL" id="PJF47292.1"/>
    </source>
</evidence>
<accession>A0A2M8QBX3</accession>
<evidence type="ECO:0000259" key="5">
    <source>
        <dbReference type="PROSITE" id="PS51332"/>
    </source>
</evidence>
<dbReference type="PROSITE" id="PS51332">
    <property type="entry name" value="B12_BINDING"/>
    <property type="match status" value="1"/>
</dbReference>
<dbReference type="SUPFAM" id="SSF52242">
    <property type="entry name" value="Cobalamin (vitamin B12)-binding domain"/>
    <property type="match status" value="1"/>
</dbReference>
<dbReference type="Pfam" id="PF02607">
    <property type="entry name" value="B12-binding_2"/>
    <property type="match status" value="1"/>
</dbReference>
<evidence type="ECO:0000256" key="2">
    <source>
        <dbReference type="ARBA" id="ARBA00023125"/>
    </source>
</evidence>
<dbReference type="InterPro" id="IPR006158">
    <property type="entry name" value="Cobalamin-bd"/>
</dbReference>
<dbReference type="Gene3D" id="3.40.50.280">
    <property type="entry name" value="Cobalamin-binding domain"/>
    <property type="match status" value="1"/>
</dbReference>